<sequence>LLERKKVLSGNDSAKPEQESGAKANEAGHESPEDGERDKDEPSDAVLNLELAELVAQQALNAPEIHNKNELLFELWRVADEFGEQSKRLEVMLYEKLWTDANLCEESFIAKYEKHSNDANAFDILDESVRRFETLKMFRYYIDVCEKRISNDDVFANAKLYDVYKLMDEKNLATVDDYKKLLEFESDDEVSERIVRRALQRFGDSSFLWTYLIQLKVDSGNASKKDIQKLFNDAEHAVSLLLLFSITLLH</sequence>
<feature type="compositionally biased region" description="Basic and acidic residues" evidence="1">
    <location>
        <begin position="14"/>
        <end position="42"/>
    </location>
</feature>
<dbReference type="WBParaSite" id="ASIM_0000326701-mRNA-1">
    <property type="protein sequence ID" value="ASIM_0000326701-mRNA-1"/>
    <property type="gene ID" value="ASIM_0000326701"/>
</dbReference>
<reference evidence="2" key="1">
    <citation type="submission" date="2017-02" db="UniProtKB">
        <authorList>
            <consortium name="WormBaseParasite"/>
        </authorList>
    </citation>
    <scope>IDENTIFICATION</scope>
</reference>
<dbReference type="AlphaFoldDB" id="A0A0M3J6S6"/>
<evidence type="ECO:0000313" key="2">
    <source>
        <dbReference type="WBParaSite" id="ASIM_0000326701-mRNA-1"/>
    </source>
</evidence>
<evidence type="ECO:0000256" key="1">
    <source>
        <dbReference type="SAM" id="MobiDB-lite"/>
    </source>
</evidence>
<protein>
    <submittedName>
        <fullName evidence="2">Squamous cell carcinoma antigen recognized by T-cells 3</fullName>
    </submittedName>
</protein>
<accession>A0A0M3J6S6</accession>
<name>A0A0M3J6S6_ANISI</name>
<proteinExistence type="predicted"/>
<organism evidence="2">
    <name type="scientific">Anisakis simplex</name>
    <name type="common">Herring worm</name>
    <dbReference type="NCBI Taxonomy" id="6269"/>
    <lineage>
        <taxon>Eukaryota</taxon>
        <taxon>Metazoa</taxon>
        <taxon>Ecdysozoa</taxon>
        <taxon>Nematoda</taxon>
        <taxon>Chromadorea</taxon>
        <taxon>Rhabditida</taxon>
        <taxon>Spirurina</taxon>
        <taxon>Ascaridomorpha</taxon>
        <taxon>Ascaridoidea</taxon>
        <taxon>Anisakidae</taxon>
        <taxon>Anisakis</taxon>
        <taxon>Anisakis simplex complex</taxon>
    </lineage>
</organism>
<feature type="region of interest" description="Disordered" evidence="1">
    <location>
        <begin position="1"/>
        <end position="42"/>
    </location>
</feature>